<dbReference type="OrthoDB" id="9899070at2"/>
<dbReference type="PROSITE" id="PS51257">
    <property type="entry name" value="PROKAR_LIPOPROTEIN"/>
    <property type="match status" value="1"/>
</dbReference>
<dbReference type="EMBL" id="CP035108">
    <property type="protein sequence ID" value="QAR34101.1"/>
    <property type="molecule type" value="Genomic_DNA"/>
</dbReference>
<accession>A0A3R5V2Q0</accession>
<dbReference type="AlphaFoldDB" id="A0A3R5V2Q0"/>
<dbReference type="RefSeq" id="WP_128467406.1">
    <property type="nucleotide sequence ID" value="NZ_CP035108.1"/>
</dbReference>
<name>A0A3R5V2Q0_9BACT</name>
<dbReference type="Proteomes" id="UP000287502">
    <property type="component" value="Chromosome"/>
</dbReference>
<evidence type="ECO:0000313" key="2">
    <source>
        <dbReference type="Proteomes" id="UP000287502"/>
    </source>
</evidence>
<evidence type="ECO:0000313" key="1">
    <source>
        <dbReference type="EMBL" id="QAR34101.1"/>
    </source>
</evidence>
<sequence length="559" mass="58245">MYRVAGALVPGTDGFSASAAGVSGGVSLGLALGCGSFRLLGGSLSISASVDAVNSGGFDDYCYVSAQYSAELRNEIIFSGAITDMAAGNLKSAGSVSSDGALVAVLSISGGYSGALKSVNTVGDSGLADGIALRGEISLNALCGSVFLKSSADEETGVIQCSLRFLLNGKDLTDRLASAAISFYGKESFSSFSAVIAEPAVRGSKAEFVIEGRSYIFVTEKTKRSGSTVKISGRAVQALYESPYAGQMTVFETDTTASALAGDALWGLRDYSVPLIRGSWSETGILKKLAEECGASVRICADGITRAVNPYSAENTMTLNTFFEAVKTSEAPKYSGIRVLSGFSAEPVLELEEKKVAKGSFASAHVYVNGSVSISSDASLLKSAGGRVIETEEKVRFSDGAGKTSYPVFRVISGADAAEGRSVYVRDTAGFVRTVRYETVRHDCLLYEGTEGDSVLRAEAVKTLHCAGSGTAIREFGQSLTDDPSAAALRAENLHRTYGGGSYLEITHLFSPAAASGDALFMRTPAGDGHCIASSVEITSSPLKIIQKTKLHIREKING</sequence>
<organism evidence="1 2">
    <name type="scientific">Geovibrio thiophilus</name>
    <dbReference type="NCBI Taxonomy" id="139438"/>
    <lineage>
        <taxon>Bacteria</taxon>
        <taxon>Pseudomonadati</taxon>
        <taxon>Deferribacterota</taxon>
        <taxon>Deferribacteres</taxon>
        <taxon>Deferribacterales</taxon>
        <taxon>Geovibrionaceae</taxon>
        <taxon>Geovibrio</taxon>
    </lineage>
</organism>
<protein>
    <submittedName>
        <fullName evidence="1">Uncharacterized protein</fullName>
    </submittedName>
</protein>
<dbReference type="KEGG" id="gtl:EP073_12010"/>
<reference evidence="1 2" key="1">
    <citation type="submission" date="2019-01" db="EMBL/GenBank/DDBJ databases">
        <title>Geovibrio thiophilus DSM 11263, complete genome.</title>
        <authorList>
            <person name="Spring S."/>
            <person name="Bunk B."/>
            <person name="Sproer C."/>
        </authorList>
    </citation>
    <scope>NUCLEOTIDE SEQUENCE [LARGE SCALE GENOMIC DNA]</scope>
    <source>
        <strain evidence="1 2">DSM 11263</strain>
    </source>
</reference>
<keyword evidence="2" id="KW-1185">Reference proteome</keyword>
<proteinExistence type="predicted"/>
<gene>
    <name evidence="1" type="ORF">EP073_12010</name>
</gene>